<dbReference type="AlphaFoldDB" id="A0A233V9M0"/>
<feature type="transmembrane region" description="Helical" evidence="1">
    <location>
        <begin position="38"/>
        <end position="60"/>
    </location>
</feature>
<evidence type="ECO:0000313" key="3">
    <source>
        <dbReference type="Proteomes" id="UP000215413"/>
    </source>
</evidence>
<dbReference type="PROSITE" id="PS51257">
    <property type="entry name" value="PROKAR_LIPOPROTEIN"/>
    <property type="match status" value="1"/>
</dbReference>
<sequence>MNKTNNKSLWTLIIGVACLVIAFILKDFEFGFLGNLRPIGFVTIYICPILGIIGIVFSLIEKSVVRAILNFLLVLAFPIVMFVGNMLIR</sequence>
<accession>A0A233V9M0</accession>
<feature type="transmembrane region" description="Helical" evidence="1">
    <location>
        <begin position="67"/>
        <end position="88"/>
    </location>
</feature>
<proteinExistence type="predicted"/>
<dbReference type="Proteomes" id="UP000215413">
    <property type="component" value="Unassembled WGS sequence"/>
</dbReference>
<gene>
    <name evidence="2" type="ORF">B9N49_00310</name>
</gene>
<dbReference type="EMBL" id="NDYC01000004">
    <property type="protein sequence ID" value="OXZ29099.1"/>
    <property type="molecule type" value="Genomic_DNA"/>
</dbReference>
<feature type="transmembrane region" description="Helical" evidence="1">
    <location>
        <begin position="9"/>
        <end position="26"/>
    </location>
</feature>
<comment type="caution">
    <text evidence="2">The sequence shown here is derived from an EMBL/GenBank/DDBJ whole genome shotgun (WGS) entry which is preliminary data.</text>
</comment>
<keyword evidence="1" id="KW-0472">Membrane</keyword>
<evidence type="ECO:0000313" key="2">
    <source>
        <dbReference type="EMBL" id="OXZ29099.1"/>
    </source>
</evidence>
<keyword evidence="1" id="KW-0812">Transmembrane</keyword>
<keyword evidence="1" id="KW-1133">Transmembrane helix</keyword>
<evidence type="ECO:0000256" key="1">
    <source>
        <dbReference type="SAM" id="Phobius"/>
    </source>
</evidence>
<organism evidence="2 3">
    <name type="scientific">Finegoldia magna</name>
    <name type="common">Peptostreptococcus magnus</name>
    <dbReference type="NCBI Taxonomy" id="1260"/>
    <lineage>
        <taxon>Bacteria</taxon>
        <taxon>Bacillati</taxon>
        <taxon>Bacillota</taxon>
        <taxon>Tissierellia</taxon>
        <taxon>Tissierellales</taxon>
        <taxon>Peptoniphilaceae</taxon>
        <taxon>Finegoldia</taxon>
    </lineage>
</organism>
<name>A0A233V9M0_FINMA</name>
<protein>
    <submittedName>
        <fullName evidence="2">Uncharacterized protein</fullName>
    </submittedName>
</protein>
<dbReference type="RefSeq" id="WP_094205045.1">
    <property type="nucleotide sequence ID" value="NZ_NDYC01000004.1"/>
</dbReference>
<reference evidence="3" key="1">
    <citation type="submission" date="2017-04" db="EMBL/GenBank/DDBJ databases">
        <title>Finegoldia magna isolated from orthopedic joint implant-associated infections.</title>
        <authorList>
            <person name="Bjorklund S."/>
            <person name="Bruggemann H."/>
            <person name="Jensen A."/>
            <person name="Hellmark B."/>
            <person name="Soderquist B."/>
        </authorList>
    </citation>
    <scope>NUCLEOTIDE SEQUENCE [LARGE SCALE GENOMIC DNA]</scope>
    <source>
        <strain evidence="3">CCUG 54800</strain>
    </source>
</reference>